<evidence type="ECO:0000256" key="1">
    <source>
        <dbReference type="ARBA" id="ARBA00022884"/>
    </source>
</evidence>
<keyword evidence="1 2" id="KW-0694">RNA-binding</keyword>
<dbReference type="PROSITE" id="PS50102">
    <property type="entry name" value="RRM"/>
    <property type="match status" value="1"/>
</dbReference>
<dbReference type="RefSeq" id="XP_025406495.1">
    <property type="nucleotide sequence ID" value="XM_025550710.1"/>
</dbReference>
<evidence type="ECO:0000256" key="3">
    <source>
        <dbReference type="SAM" id="MobiDB-lite"/>
    </source>
</evidence>
<accession>A0A2S2QST4</accession>
<feature type="region of interest" description="Disordered" evidence="3">
    <location>
        <begin position="104"/>
        <end position="263"/>
    </location>
</feature>
<evidence type="ECO:0000256" key="2">
    <source>
        <dbReference type="PROSITE-ProRule" id="PRU00176"/>
    </source>
</evidence>
<dbReference type="InterPro" id="IPR035979">
    <property type="entry name" value="RBD_domain_sf"/>
</dbReference>
<dbReference type="PANTHER" id="PTHR23236">
    <property type="entry name" value="EUKARYOTIC TRANSLATION INITIATION FACTOR 4B/4H"/>
    <property type="match status" value="1"/>
</dbReference>
<dbReference type="InterPro" id="IPR012677">
    <property type="entry name" value="Nucleotide-bd_a/b_plait_sf"/>
</dbReference>
<sequence length="263" mass="28886">MAGRSAFNDFDSRNFNKPLPNSPPYVAYLGNLPQGITQGDVENLFLQNQLQIRSVRLVHDKETDMFKGFGYVEFVTLEHLSEALQMEVFIEGQKIKIDVASGKRNERSGFDRGGRGGGAPGSFNSNPGGMRSRSDDFTQNPGFSGNFRNQNGGGMGGRSNFMDQSSGNRGGMNRYPEGGPRDFSRPNVPQFPGGSRGDRRPDFEVLPPPPSDPGRPKLTLKPRTIKEPLNQMADTTQHTSIFGGAKPREEKSLPDVVKKTSPH</sequence>
<dbReference type="GO" id="GO:0003723">
    <property type="term" value="F:RNA binding"/>
    <property type="evidence" value="ECO:0007669"/>
    <property type="project" value="UniProtKB-UniRule"/>
</dbReference>
<dbReference type="SUPFAM" id="SSF54928">
    <property type="entry name" value="RNA-binding domain, RBD"/>
    <property type="match status" value="1"/>
</dbReference>
<dbReference type="SMART" id="SM00360">
    <property type="entry name" value="RRM"/>
    <property type="match status" value="1"/>
</dbReference>
<feature type="compositionally biased region" description="Basic and acidic residues" evidence="3">
    <location>
        <begin position="246"/>
        <end position="263"/>
    </location>
</feature>
<evidence type="ECO:0000259" key="4">
    <source>
        <dbReference type="PROSITE" id="PS50102"/>
    </source>
</evidence>
<dbReference type="InterPro" id="IPR000504">
    <property type="entry name" value="RRM_dom"/>
</dbReference>
<evidence type="ECO:0000313" key="5">
    <source>
        <dbReference type="EMBL" id="MBY80580.1"/>
    </source>
</evidence>
<dbReference type="Gene3D" id="3.30.70.330">
    <property type="match status" value="1"/>
</dbReference>
<feature type="compositionally biased region" description="Polar residues" evidence="3">
    <location>
        <begin position="137"/>
        <end position="150"/>
    </location>
</feature>
<evidence type="ECO:0000313" key="6">
    <source>
        <dbReference type="Proteomes" id="UP000694846"/>
    </source>
</evidence>
<keyword evidence="5" id="KW-0648">Protein biosynthesis</keyword>
<protein>
    <submittedName>
        <fullName evidence="5 7">Eukaryotic translation initiation factor 4H</fullName>
    </submittedName>
</protein>
<reference evidence="7" key="2">
    <citation type="submission" date="2025-04" db="UniProtKB">
        <authorList>
            <consortium name="RefSeq"/>
        </authorList>
    </citation>
    <scope>IDENTIFICATION</scope>
    <source>
        <tissue evidence="7">Whole body</tissue>
    </source>
</reference>
<evidence type="ECO:0000313" key="7">
    <source>
        <dbReference type="RefSeq" id="XP_025406495.1"/>
    </source>
</evidence>
<name>A0A2S2QST4_9HEMI</name>
<dbReference type="Proteomes" id="UP000694846">
    <property type="component" value="Unplaced"/>
</dbReference>
<dbReference type="GO" id="GO:0003743">
    <property type="term" value="F:translation initiation factor activity"/>
    <property type="evidence" value="ECO:0007669"/>
    <property type="project" value="UniProtKB-KW"/>
</dbReference>
<proteinExistence type="predicted"/>
<reference evidence="5" key="1">
    <citation type="submission" date="2018-04" db="EMBL/GenBank/DDBJ databases">
        <title>Transcriptome assembly of Sipha flava.</title>
        <authorList>
            <person name="Scully E.D."/>
            <person name="Geib S.M."/>
            <person name="Palmer N.A."/>
            <person name="Koch K."/>
            <person name="Bradshaw J."/>
            <person name="Heng-Moss T."/>
            <person name="Sarath G."/>
        </authorList>
    </citation>
    <scope>NUCLEOTIDE SEQUENCE</scope>
</reference>
<organism evidence="5">
    <name type="scientific">Sipha flava</name>
    <name type="common">yellow sugarcane aphid</name>
    <dbReference type="NCBI Taxonomy" id="143950"/>
    <lineage>
        <taxon>Eukaryota</taxon>
        <taxon>Metazoa</taxon>
        <taxon>Ecdysozoa</taxon>
        <taxon>Arthropoda</taxon>
        <taxon>Hexapoda</taxon>
        <taxon>Insecta</taxon>
        <taxon>Pterygota</taxon>
        <taxon>Neoptera</taxon>
        <taxon>Paraneoptera</taxon>
        <taxon>Hemiptera</taxon>
        <taxon>Sternorrhyncha</taxon>
        <taxon>Aphidomorpha</taxon>
        <taxon>Aphidoidea</taxon>
        <taxon>Aphididae</taxon>
        <taxon>Sipha</taxon>
    </lineage>
</organism>
<dbReference type="Pfam" id="PF00076">
    <property type="entry name" value="RRM_1"/>
    <property type="match status" value="1"/>
</dbReference>
<feature type="compositionally biased region" description="Basic and acidic residues" evidence="3">
    <location>
        <begin position="104"/>
        <end position="114"/>
    </location>
</feature>
<dbReference type="OrthoDB" id="48651at2759"/>
<dbReference type="AlphaFoldDB" id="A0A2S2QST4"/>
<keyword evidence="6" id="KW-1185">Reference proteome</keyword>
<keyword evidence="5" id="KW-0396">Initiation factor</keyword>
<feature type="domain" description="RRM" evidence="4">
    <location>
        <begin position="25"/>
        <end position="102"/>
    </location>
</feature>
<dbReference type="PANTHER" id="PTHR23236:SF11">
    <property type="entry name" value="EUKARYOTIC TRANSLATION INITIATION FACTOR 4H"/>
    <property type="match status" value="1"/>
</dbReference>
<gene>
    <name evidence="5" type="primary">EIF4H</name>
    <name evidence="7" type="synonym">LOC112680571</name>
    <name evidence="5" type="ORF">g.165689</name>
</gene>
<dbReference type="EMBL" id="GGMS01011377">
    <property type="protein sequence ID" value="MBY80580.1"/>
    <property type="molecule type" value="Transcribed_RNA"/>
</dbReference>